<evidence type="ECO:0000259" key="5">
    <source>
        <dbReference type="Pfam" id="PF00291"/>
    </source>
</evidence>
<accession>A0A1W1Y429</accession>
<comment type="catalytic activity">
    <reaction evidence="4">
        <text>D-serine = pyruvate + NH4(+)</text>
        <dbReference type="Rhea" id="RHEA:13977"/>
        <dbReference type="ChEBI" id="CHEBI:15361"/>
        <dbReference type="ChEBI" id="CHEBI:28938"/>
        <dbReference type="ChEBI" id="CHEBI:35247"/>
        <dbReference type="EC" id="4.3.1.18"/>
    </reaction>
</comment>
<keyword evidence="2 4" id="KW-0663">Pyridoxal phosphate</keyword>
<dbReference type="InterPro" id="IPR001926">
    <property type="entry name" value="TrpB-like_PALP"/>
</dbReference>
<keyword evidence="3 4" id="KW-0456">Lyase</keyword>
<dbReference type="EMBL" id="FWXK01000001">
    <property type="protein sequence ID" value="SMC30913.1"/>
    <property type="molecule type" value="Genomic_DNA"/>
</dbReference>
<dbReference type="Gene3D" id="3.40.50.1100">
    <property type="match status" value="2"/>
</dbReference>
<dbReference type="HAMAP" id="MF_01030">
    <property type="entry name" value="D_Ser_dehydrat"/>
    <property type="match status" value="1"/>
</dbReference>
<dbReference type="SUPFAM" id="SSF53686">
    <property type="entry name" value="Tryptophan synthase beta subunit-like PLP-dependent enzymes"/>
    <property type="match status" value="1"/>
</dbReference>
<gene>
    <name evidence="4" type="primary">dsdA</name>
    <name evidence="6" type="ORF">SAMN04487984_0318</name>
</gene>
<dbReference type="GO" id="GO:0016836">
    <property type="term" value="F:hydro-lyase activity"/>
    <property type="evidence" value="ECO:0007669"/>
    <property type="project" value="UniProtKB-UniRule"/>
</dbReference>
<evidence type="ECO:0000256" key="2">
    <source>
        <dbReference type="ARBA" id="ARBA00022898"/>
    </source>
</evidence>
<dbReference type="Pfam" id="PF00291">
    <property type="entry name" value="PALP"/>
    <property type="match status" value="1"/>
</dbReference>
<comment type="similarity">
    <text evidence="4">Belongs to the serine/threonine dehydratase family. DsdA subfamily.</text>
</comment>
<dbReference type="NCBIfam" id="TIGR02035">
    <property type="entry name" value="D_Ser_am_lyase"/>
    <property type="match status" value="1"/>
</dbReference>
<dbReference type="InterPro" id="IPR011780">
    <property type="entry name" value="D_Ser_am_lyase"/>
</dbReference>
<keyword evidence="7" id="KW-1185">Reference proteome</keyword>
<dbReference type="PANTHER" id="PTHR48078:SF9">
    <property type="entry name" value="D-SERINE DEHYDRATASE"/>
    <property type="match status" value="1"/>
</dbReference>
<evidence type="ECO:0000313" key="6">
    <source>
        <dbReference type="EMBL" id="SMC30913.1"/>
    </source>
</evidence>
<dbReference type="EC" id="4.3.1.18" evidence="4"/>
<dbReference type="STRING" id="371602.SAMN04487984_0318"/>
<feature type="modified residue" description="N6-(pyridoxal phosphate)lysine" evidence="4">
    <location>
        <position position="118"/>
    </location>
</feature>
<organism evidence="6 7">
    <name type="scientific">Aerococcus suis</name>
    <dbReference type="NCBI Taxonomy" id="371602"/>
    <lineage>
        <taxon>Bacteria</taxon>
        <taxon>Bacillati</taxon>
        <taxon>Bacillota</taxon>
        <taxon>Bacilli</taxon>
        <taxon>Lactobacillales</taxon>
        <taxon>Aerococcaceae</taxon>
        <taxon>Aerococcus</taxon>
    </lineage>
</organism>
<sequence>MVEMNIEKWTKENPELEQVLKGEPVFWINGESKTVEEANAISEYSQKDVEDAEARYERFAPFIAQEFEDTRDNNGIIESFITEVPNFKSFLEDEYNTDIEGRVFLKRDDQLPIAGTIKARGAIYEVLHHAEEVAIEAGLLSGYDDDYKKFASDEFKEYFSNKKVVVGTTGNLGISVGVMAAKFGFEAIVHMSSEAKQWKKDYLRSHGVNVVEHKTNFTLAVEQGRQAAEADPDAYFVDDEHSKYLFLGYTAAGMRLKKQLEAEEIKISEENPLFMYLPCGVGGSPGGITFGLKQVFGDNVHCFFAEPTQVASMMVGLMSNEFSEVAVDDFDLDGKTNMDGLAVPRTSQFVAKLMQMYFDGGFTVGEEEANYNLAALDDIEDIAIEPAAVAGIPGIARIFTSEQGKGYIADKGLTDKMGNATHIAWLTGGSMVPYEDHKAFFQQGIDAGYEPKRKSY</sequence>
<dbReference type="GO" id="GO:0008721">
    <property type="term" value="F:D-serine ammonia-lyase activity"/>
    <property type="evidence" value="ECO:0007669"/>
    <property type="project" value="UniProtKB-EC"/>
</dbReference>
<evidence type="ECO:0000256" key="1">
    <source>
        <dbReference type="ARBA" id="ARBA00001933"/>
    </source>
</evidence>
<proteinExistence type="inferred from homology"/>
<comment type="cofactor">
    <cofactor evidence="1 4">
        <name>pyridoxal 5'-phosphate</name>
        <dbReference type="ChEBI" id="CHEBI:597326"/>
    </cofactor>
</comment>
<dbReference type="GO" id="GO:0030170">
    <property type="term" value="F:pyridoxal phosphate binding"/>
    <property type="evidence" value="ECO:0007669"/>
    <property type="project" value="InterPro"/>
</dbReference>
<evidence type="ECO:0000313" key="7">
    <source>
        <dbReference type="Proteomes" id="UP000243884"/>
    </source>
</evidence>
<reference evidence="7" key="1">
    <citation type="submission" date="2017-04" db="EMBL/GenBank/DDBJ databases">
        <authorList>
            <person name="Varghese N."/>
            <person name="Submissions S."/>
        </authorList>
    </citation>
    <scope>NUCLEOTIDE SEQUENCE [LARGE SCALE GENOMIC DNA]</scope>
    <source>
        <strain evidence="7">DSM 21500</strain>
    </source>
</reference>
<name>A0A1W1Y429_9LACT</name>
<dbReference type="InterPro" id="IPR050147">
    <property type="entry name" value="Ser/Thr_Dehydratase"/>
</dbReference>
<dbReference type="GO" id="GO:0036088">
    <property type="term" value="P:D-serine catabolic process"/>
    <property type="evidence" value="ECO:0007669"/>
    <property type="project" value="TreeGrafter"/>
</dbReference>
<evidence type="ECO:0000256" key="4">
    <source>
        <dbReference type="HAMAP-Rule" id="MF_01030"/>
    </source>
</evidence>
<protein>
    <recommendedName>
        <fullName evidence="4">Probable D-serine dehydratase</fullName>
        <ecNumber evidence="4">4.3.1.18</ecNumber>
    </recommendedName>
    <alternativeName>
        <fullName evidence="4">D-serine deaminase</fullName>
        <shortName evidence="4">DSD</shortName>
    </alternativeName>
</protein>
<dbReference type="GO" id="GO:0009097">
    <property type="term" value="P:isoleucine biosynthetic process"/>
    <property type="evidence" value="ECO:0007669"/>
    <property type="project" value="TreeGrafter"/>
</dbReference>
<dbReference type="AlphaFoldDB" id="A0A1W1Y429"/>
<dbReference type="NCBIfam" id="NF002823">
    <property type="entry name" value="PRK02991.1"/>
    <property type="match status" value="1"/>
</dbReference>
<dbReference type="PANTHER" id="PTHR48078">
    <property type="entry name" value="THREONINE DEHYDRATASE, MITOCHONDRIAL-RELATED"/>
    <property type="match status" value="1"/>
</dbReference>
<dbReference type="InterPro" id="IPR036052">
    <property type="entry name" value="TrpB-like_PALP_sf"/>
</dbReference>
<feature type="domain" description="Tryptophan synthase beta chain-like PALP" evidence="5">
    <location>
        <begin position="98"/>
        <end position="395"/>
    </location>
</feature>
<dbReference type="Proteomes" id="UP000243884">
    <property type="component" value="Unassembled WGS sequence"/>
</dbReference>
<evidence type="ECO:0000256" key="3">
    <source>
        <dbReference type="ARBA" id="ARBA00023239"/>
    </source>
</evidence>